<keyword evidence="11" id="KW-1185">Reference proteome</keyword>
<dbReference type="InterPro" id="IPR008844">
    <property type="entry name" value="Spore_GerAC-like"/>
</dbReference>
<evidence type="ECO:0000256" key="7">
    <source>
        <dbReference type="ARBA" id="ARBA00023288"/>
    </source>
</evidence>
<dbReference type="PANTHER" id="PTHR35789">
    <property type="entry name" value="SPORE GERMINATION PROTEIN B3"/>
    <property type="match status" value="1"/>
</dbReference>
<evidence type="ECO:0000256" key="1">
    <source>
        <dbReference type="ARBA" id="ARBA00004635"/>
    </source>
</evidence>
<evidence type="ECO:0000259" key="8">
    <source>
        <dbReference type="Pfam" id="PF05504"/>
    </source>
</evidence>
<evidence type="ECO:0000256" key="6">
    <source>
        <dbReference type="ARBA" id="ARBA00023139"/>
    </source>
</evidence>
<feature type="domain" description="Spore germination GerAC-like C-terminal" evidence="8">
    <location>
        <begin position="220"/>
        <end position="385"/>
    </location>
</feature>
<keyword evidence="6" id="KW-0564">Palmitate</keyword>
<dbReference type="RefSeq" id="WP_379191882.1">
    <property type="nucleotide sequence ID" value="NZ_JBHSOW010000119.1"/>
</dbReference>
<name>A0ABW0W4V9_9BACL</name>
<dbReference type="Pfam" id="PF05504">
    <property type="entry name" value="Spore_GerAC"/>
    <property type="match status" value="1"/>
</dbReference>
<comment type="similarity">
    <text evidence="2">Belongs to the GerABKC lipoprotein family.</text>
</comment>
<keyword evidence="5" id="KW-0472">Membrane</keyword>
<comment type="caution">
    <text evidence="10">The sequence shown here is derived from an EMBL/GenBank/DDBJ whole genome shotgun (WGS) entry which is preliminary data.</text>
</comment>
<gene>
    <name evidence="10" type="ORF">ACFPYJ_29755</name>
</gene>
<proteinExistence type="inferred from homology"/>
<dbReference type="NCBIfam" id="TIGR02887">
    <property type="entry name" value="spore_ger_x_C"/>
    <property type="match status" value="1"/>
</dbReference>
<dbReference type="InterPro" id="IPR046953">
    <property type="entry name" value="Spore_GerAC-like_C"/>
</dbReference>
<evidence type="ECO:0000313" key="10">
    <source>
        <dbReference type="EMBL" id="MFC5653226.1"/>
    </source>
</evidence>
<dbReference type="Gene3D" id="3.30.300.210">
    <property type="entry name" value="Nutrient germinant receptor protein C, domain 3"/>
    <property type="match status" value="1"/>
</dbReference>
<evidence type="ECO:0000313" key="11">
    <source>
        <dbReference type="Proteomes" id="UP001596047"/>
    </source>
</evidence>
<evidence type="ECO:0000259" key="9">
    <source>
        <dbReference type="Pfam" id="PF25198"/>
    </source>
</evidence>
<evidence type="ECO:0000256" key="3">
    <source>
        <dbReference type="ARBA" id="ARBA00022544"/>
    </source>
</evidence>
<keyword evidence="3" id="KW-0309">Germination</keyword>
<keyword evidence="7" id="KW-0449">Lipoprotein</keyword>
<dbReference type="Proteomes" id="UP001596047">
    <property type="component" value="Unassembled WGS sequence"/>
</dbReference>
<evidence type="ECO:0000256" key="5">
    <source>
        <dbReference type="ARBA" id="ARBA00023136"/>
    </source>
</evidence>
<dbReference type="Pfam" id="PF25198">
    <property type="entry name" value="Spore_GerAC_N"/>
    <property type="match status" value="1"/>
</dbReference>
<comment type="subcellular location">
    <subcellularLocation>
        <location evidence="1">Membrane</location>
        <topology evidence="1">Lipid-anchor</topology>
    </subcellularLocation>
</comment>
<reference evidence="11" key="1">
    <citation type="journal article" date="2019" name="Int. J. Syst. Evol. Microbiol.">
        <title>The Global Catalogue of Microorganisms (GCM) 10K type strain sequencing project: providing services to taxonomists for standard genome sequencing and annotation.</title>
        <authorList>
            <consortium name="The Broad Institute Genomics Platform"/>
            <consortium name="The Broad Institute Genome Sequencing Center for Infectious Disease"/>
            <person name="Wu L."/>
            <person name="Ma J."/>
        </authorList>
    </citation>
    <scope>NUCLEOTIDE SEQUENCE [LARGE SCALE GENOMIC DNA]</scope>
    <source>
        <strain evidence="11">CGMCC 1.3240</strain>
    </source>
</reference>
<feature type="domain" description="Spore germination protein N-terminal" evidence="9">
    <location>
        <begin position="28"/>
        <end position="203"/>
    </location>
</feature>
<dbReference type="EMBL" id="JBHSOW010000119">
    <property type="protein sequence ID" value="MFC5653226.1"/>
    <property type="molecule type" value="Genomic_DNA"/>
</dbReference>
<dbReference type="InterPro" id="IPR057336">
    <property type="entry name" value="GerAC_N"/>
</dbReference>
<dbReference type="InterPro" id="IPR038501">
    <property type="entry name" value="Spore_GerAC_C_sf"/>
</dbReference>
<keyword evidence="4" id="KW-0732">Signal</keyword>
<sequence length="388" mass="43144">MIIPFPCRNLFLLSVCCCFLVLLTGCWDRTEINDLALVTAAGFDLKGDNDVELSIQIFIPKGGGQGQVLGGGGQGGGGQTMVKSMTGKTISDAMSRLQEQLSRQIFWGHCDVFIIGMRQARDGIPDVIDFIPRAPEPRERSYVFVSSGAAKEDLKVINPIERSSAEALRELAKSQVQMSMTVKELLELLANKDQSVPLPIIEILKSEEGDKKMQMNSLIKGTAIFKNGRLVGRVNDRVTRGVLWIRNKITRGVLTIKPKESKGLASIRLIRSRTKLQPLIKDGKWSLTVDVAMEGEVIQTTTKLKVGKVPVIAELEKQLASDIKWYITTALEQIKEGMNADVFGFDEAFHRKYPSEWKKVKGRWDEKLPEVEINTNIKTSIVRPGMTS</sequence>
<protein>
    <submittedName>
        <fullName evidence="10">Ger(X)C family spore germination protein</fullName>
    </submittedName>
</protein>
<dbReference type="PANTHER" id="PTHR35789:SF1">
    <property type="entry name" value="SPORE GERMINATION PROTEIN B3"/>
    <property type="match status" value="1"/>
</dbReference>
<evidence type="ECO:0000256" key="2">
    <source>
        <dbReference type="ARBA" id="ARBA00007886"/>
    </source>
</evidence>
<dbReference type="Gene3D" id="6.20.190.10">
    <property type="entry name" value="Nutrient germinant receptor protein C, domain 1"/>
    <property type="match status" value="1"/>
</dbReference>
<accession>A0ABW0W4V9</accession>
<evidence type="ECO:0000256" key="4">
    <source>
        <dbReference type="ARBA" id="ARBA00022729"/>
    </source>
</evidence>
<organism evidence="10 11">
    <name type="scientific">Paenibacillus solisilvae</name>
    <dbReference type="NCBI Taxonomy" id="2486751"/>
    <lineage>
        <taxon>Bacteria</taxon>
        <taxon>Bacillati</taxon>
        <taxon>Bacillota</taxon>
        <taxon>Bacilli</taxon>
        <taxon>Bacillales</taxon>
        <taxon>Paenibacillaceae</taxon>
        <taxon>Paenibacillus</taxon>
    </lineage>
</organism>